<evidence type="ECO:0000313" key="3">
    <source>
        <dbReference type="Proteomes" id="UP001586593"/>
    </source>
</evidence>
<reference evidence="2 3" key="1">
    <citation type="journal article" date="2024" name="Commun. Biol.">
        <title>Comparative genomic analysis of thermophilic fungi reveals convergent evolutionary adaptations and gene losses.</title>
        <authorList>
            <person name="Steindorff A.S."/>
            <person name="Aguilar-Pontes M.V."/>
            <person name="Robinson A.J."/>
            <person name="Andreopoulos B."/>
            <person name="LaButti K."/>
            <person name="Kuo A."/>
            <person name="Mondo S."/>
            <person name="Riley R."/>
            <person name="Otillar R."/>
            <person name="Haridas S."/>
            <person name="Lipzen A."/>
            <person name="Grimwood J."/>
            <person name="Schmutz J."/>
            <person name="Clum A."/>
            <person name="Reid I.D."/>
            <person name="Moisan M.C."/>
            <person name="Butler G."/>
            <person name="Nguyen T.T.M."/>
            <person name="Dewar K."/>
            <person name="Conant G."/>
            <person name="Drula E."/>
            <person name="Henrissat B."/>
            <person name="Hansel C."/>
            <person name="Singer S."/>
            <person name="Hutchinson M.I."/>
            <person name="de Vries R.P."/>
            <person name="Natvig D.O."/>
            <person name="Powell A.J."/>
            <person name="Tsang A."/>
            <person name="Grigoriev I.V."/>
        </authorList>
    </citation>
    <scope>NUCLEOTIDE SEQUENCE [LARGE SCALE GENOMIC DNA]</scope>
    <source>
        <strain evidence="2 3">ATCC 24622</strain>
    </source>
</reference>
<sequence>MPASFEEFDDLAWDHGNALFLEWKKRLTLRQTYYDVAKKVEEHANSGRATKIDPPQKGAFNVYYRVHFSHGPKALIRFPIPAYFQYREEKLMGEVAVMRYVADKTSVPVPLVLYHGSAEESPGGLGPFVIMEWVENEGDLADVLNTPGLAYSDPPVLNPQIDPEILDEVYSQLADILLQLYACDLEAIGSLDFLDGDVTRDPVVCRRPLSLNLSQLVNFARVPDFELPSRSQTYKSSSEYYRVLADMHLRQLSFQRNQAISSADDCRRKYVARQLFRYAASRNRLADPRFDRGPFKLWCDDLRPANILVGRNNSIAAVIDWEFAYAAPAEFAFSPPWWLLLKAPDDWEAGLDDWVDKYEPRFRHFLSVLERRERELIEQGRMDTPHRLSGCMRESWESGHFWVAYAAQRSWAFDAIYWKFLDERLFGKNESGDLRERLKLLPAEQVHAMEEFVERKLREKNERTLVDWHAEPDARARASVPAAILDR</sequence>
<accession>A0ABR3WJW7</accession>
<dbReference type="Gene3D" id="3.30.200.20">
    <property type="entry name" value="Phosphorylase Kinase, domain 1"/>
    <property type="match status" value="1"/>
</dbReference>
<dbReference type="InterPro" id="IPR011009">
    <property type="entry name" value="Kinase-like_dom_sf"/>
</dbReference>
<dbReference type="PANTHER" id="PTHR21310">
    <property type="entry name" value="AMINOGLYCOSIDE PHOSPHOTRANSFERASE-RELATED-RELATED"/>
    <property type="match status" value="1"/>
</dbReference>
<dbReference type="Pfam" id="PF01636">
    <property type="entry name" value="APH"/>
    <property type="match status" value="1"/>
</dbReference>
<organism evidence="2 3">
    <name type="scientific">Phialemonium thermophilum</name>
    <dbReference type="NCBI Taxonomy" id="223376"/>
    <lineage>
        <taxon>Eukaryota</taxon>
        <taxon>Fungi</taxon>
        <taxon>Dikarya</taxon>
        <taxon>Ascomycota</taxon>
        <taxon>Pezizomycotina</taxon>
        <taxon>Sordariomycetes</taxon>
        <taxon>Sordariomycetidae</taxon>
        <taxon>Cephalothecales</taxon>
        <taxon>Cephalothecaceae</taxon>
        <taxon>Phialemonium</taxon>
    </lineage>
</organism>
<dbReference type="SUPFAM" id="SSF56112">
    <property type="entry name" value="Protein kinase-like (PK-like)"/>
    <property type="match status" value="1"/>
</dbReference>
<comment type="caution">
    <text evidence="2">The sequence shown here is derived from an EMBL/GenBank/DDBJ whole genome shotgun (WGS) entry which is preliminary data.</text>
</comment>
<name>A0ABR3WJW7_9PEZI</name>
<dbReference type="Proteomes" id="UP001586593">
    <property type="component" value="Unassembled WGS sequence"/>
</dbReference>
<evidence type="ECO:0000313" key="2">
    <source>
        <dbReference type="EMBL" id="KAL1863848.1"/>
    </source>
</evidence>
<dbReference type="InterPro" id="IPR051678">
    <property type="entry name" value="AGP_Transferase"/>
</dbReference>
<protein>
    <recommendedName>
        <fullName evidence="1">Aminoglycoside phosphotransferase domain-containing protein</fullName>
    </recommendedName>
</protein>
<keyword evidence="3" id="KW-1185">Reference proteome</keyword>
<dbReference type="Gene3D" id="3.90.1200.10">
    <property type="match status" value="1"/>
</dbReference>
<feature type="domain" description="Aminoglycoside phosphotransferase" evidence="1">
    <location>
        <begin position="55"/>
        <end position="337"/>
    </location>
</feature>
<gene>
    <name evidence="2" type="ORF">VTK73DRAFT_6348</name>
</gene>
<proteinExistence type="predicted"/>
<dbReference type="PANTHER" id="PTHR21310:SF37">
    <property type="entry name" value="AMINOGLYCOSIDE PHOSPHOTRANSFERASE DOMAIN-CONTAINING PROTEIN"/>
    <property type="match status" value="1"/>
</dbReference>
<dbReference type="InterPro" id="IPR002575">
    <property type="entry name" value="Aminoglycoside_PTrfase"/>
</dbReference>
<dbReference type="EMBL" id="JAZHXJ010000358">
    <property type="protein sequence ID" value="KAL1863848.1"/>
    <property type="molecule type" value="Genomic_DNA"/>
</dbReference>
<evidence type="ECO:0000259" key="1">
    <source>
        <dbReference type="Pfam" id="PF01636"/>
    </source>
</evidence>